<dbReference type="InterPro" id="IPR036526">
    <property type="entry name" value="C-N_Hydrolase_sf"/>
</dbReference>
<dbReference type="Pfam" id="PF00795">
    <property type="entry name" value="CN_hydrolase"/>
    <property type="match status" value="1"/>
</dbReference>
<dbReference type="SUPFAM" id="SSF56317">
    <property type="entry name" value="Carbon-nitrogen hydrolase"/>
    <property type="match status" value="1"/>
</dbReference>
<dbReference type="PANTHER" id="PTHR23088">
    <property type="entry name" value="NITRILASE-RELATED"/>
    <property type="match status" value="1"/>
</dbReference>
<evidence type="ECO:0000256" key="1">
    <source>
        <dbReference type="ARBA" id="ARBA00010613"/>
    </source>
</evidence>
<evidence type="ECO:0000313" key="3">
    <source>
        <dbReference type="EMBL" id="OLU44377.1"/>
    </source>
</evidence>
<dbReference type="PROSITE" id="PS01227">
    <property type="entry name" value="UPF0012"/>
    <property type="match status" value="1"/>
</dbReference>
<proteinExistence type="inferred from homology"/>
<comment type="caution">
    <text evidence="3">The sequence shown here is derived from an EMBL/GenBank/DDBJ whole genome shotgun (WGS) entry which is preliminary data.</text>
</comment>
<dbReference type="RefSeq" id="WP_076342266.1">
    <property type="nucleotide sequence ID" value="NZ_CAPDDE010000034.1"/>
</dbReference>
<dbReference type="Gene3D" id="3.60.110.10">
    <property type="entry name" value="Carbon-nitrogen hydrolase"/>
    <property type="match status" value="1"/>
</dbReference>
<dbReference type="InterPro" id="IPR001110">
    <property type="entry name" value="UPF0012_CS"/>
</dbReference>
<gene>
    <name evidence="3" type="ORF">BO225_10865</name>
</gene>
<accession>A0A1U7NK48</accession>
<reference evidence="3 4" key="1">
    <citation type="submission" date="2016-11" db="EMBL/GenBank/DDBJ databases">
        <title>Description of two novel members of the family Erysipelotrichaceae: Ileibacterium lipovorans gen. nov., sp. nov. and Dubosiella newyorkensis, gen. nov., sp. nov.</title>
        <authorList>
            <person name="Cox L.M."/>
            <person name="Sohn J."/>
            <person name="Tyrrell K.L."/>
            <person name="Citron D.M."/>
            <person name="Lawson P.A."/>
            <person name="Patel N.B."/>
            <person name="Iizumi T."/>
            <person name="Perez-Perez G.I."/>
            <person name="Goldstein E.J."/>
            <person name="Blaser M.J."/>
        </authorList>
    </citation>
    <scope>NUCLEOTIDE SEQUENCE [LARGE SCALE GENOMIC DNA]</scope>
    <source>
        <strain evidence="3 4">NYU-BL-A4</strain>
    </source>
</reference>
<dbReference type="STRING" id="1862672.BO225_10865"/>
<dbReference type="GeneID" id="78276436"/>
<dbReference type="OrthoDB" id="9811121at2"/>
<evidence type="ECO:0000313" key="4">
    <source>
        <dbReference type="Proteomes" id="UP000186705"/>
    </source>
</evidence>
<dbReference type="PANTHER" id="PTHR23088:SF27">
    <property type="entry name" value="DEAMINATED GLUTATHIONE AMIDASE"/>
    <property type="match status" value="1"/>
</dbReference>
<protein>
    <recommendedName>
        <fullName evidence="2">CN hydrolase domain-containing protein</fullName>
    </recommendedName>
</protein>
<evidence type="ECO:0000259" key="2">
    <source>
        <dbReference type="PROSITE" id="PS50263"/>
    </source>
</evidence>
<dbReference type="Proteomes" id="UP000186705">
    <property type="component" value="Unassembled WGS sequence"/>
</dbReference>
<organism evidence="3 4">
    <name type="scientific">Dubosiella newyorkensis</name>
    <dbReference type="NCBI Taxonomy" id="1862672"/>
    <lineage>
        <taxon>Bacteria</taxon>
        <taxon>Bacillati</taxon>
        <taxon>Bacillota</taxon>
        <taxon>Erysipelotrichia</taxon>
        <taxon>Erysipelotrichales</taxon>
        <taxon>Erysipelotrichaceae</taxon>
        <taxon>Dubosiella</taxon>
    </lineage>
</organism>
<comment type="similarity">
    <text evidence="1">Belongs to the carbon-nitrogen hydrolase superfamily. NIT1/NIT2 family.</text>
</comment>
<dbReference type="InterPro" id="IPR003010">
    <property type="entry name" value="C-N_Hydrolase"/>
</dbReference>
<keyword evidence="4" id="KW-1185">Reference proteome</keyword>
<dbReference type="AlphaFoldDB" id="A0A1U7NK48"/>
<dbReference type="EMBL" id="MPKA01000113">
    <property type="protein sequence ID" value="OLU44377.1"/>
    <property type="molecule type" value="Genomic_DNA"/>
</dbReference>
<feature type="domain" description="CN hydrolase" evidence="2">
    <location>
        <begin position="1"/>
        <end position="233"/>
    </location>
</feature>
<sequence length="259" mass="30042">MKITMIQFHTQASIRKNIQHLQDIEVNDTNVIVLPELFATYFENGMIAQSENYAQDLYDRLSCLAKKNHVYVVGGTIASKHKNMCFIFDPQGKEIAAYAKMHLLHVRAKKEYKESDVFELGNSFCTFDLNGIRCGIVICYDIRFPELTRILAQKGIRILFVPAAFNDQVGPLHWEALLKARAIENEIFVVGVSPYYRAKNCNMYGHSMIIDPFGRCIYEMKNEQEIASVSIDPNYVDTIRERMPLWEQRRNDLYEIIQK</sequence>
<name>A0A1U7NK48_9FIRM</name>
<dbReference type="PROSITE" id="PS50263">
    <property type="entry name" value="CN_HYDROLASE"/>
    <property type="match status" value="1"/>
</dbReference>